<organism evidence="2 3">
    <name type="scientific">Fundulus heteroclitus</name>
    <name type="common">Killifish</name>
    <name type="synonym">Mummichog</name>
    <dbReference type="NCBI Taxonomy" id="8078"/>
    <lineage>
        <taxon>Eukaryota</taxon>
        <taxon>Metazoa</taxon>
        <taxon>Chordata</taxon>
        <taxon>Craniata</taxon>
        <taxon>Vertebrata</taxon>
        <taxon>Euteleostomi</taxon>
        <taxon>Actinopterygii</taxon>
        <taxon>Neopterygii</taxon>
        <taxon>Teleostei</taxon>
        <taxon>Neoteleostei</taxon>
        <taxon>Acanthomorphata</taxon>
        <taxon>Ovalentaria</taxon>
        <taxon>Atherinomorphae</taxon>
        <taxon>Cyprinodontiformes</taxon>
        <taxon>Fundulidae</taxon>
        <taxon>Fundulus</taxon>
    </lineage>
</organism>
<proteinExistence type="predicted"/>
<dbReference type="Ensembl" id="ENSFHET00000013852.1">
    <property type="protein sequence ID" value="ENSFHEP00000022070.1"/>
    <property type="gene ID" value="ENSFHEG00000002201.1"/>
</dbReference>
<evidence type="ECO:0000313" key="2">
    <source>
        <dbReference type="Ensembl" id="ENSFHEP00000022070.1"/>
    </source>
</evidence>
<protein>
    <recommendedName>
        <fullName evidence="1">Ig-like domain-containing protein</fullName>
    </recommendedName>
</protein>
<dbReference type="InterPro" id="IPR007110">
    <property type="entry name" value="Ig-like_dom"/>
</dbReference>
<evidence type="ECO:0000259" key="1">
    <source>
        <dbReference type="PROSITE" id="PS50835"/>
    </source>
</evidence>
<reference evidence="2" key="1">
    <citation type="submission" date="2025-08" db="UniProtKB">
        <authorList>
            <consortium name="Ensembl"/>
        </authorList>
    </citation>
    <scope>IDENTIFICATION</scope>
</reference>
<dbReference type="InterPro" id="IPR013783">
    <property type="entry name" value="Ig-like_fold"/>
</dbReference>
<dbReference type="SUPFAM" id="SSF48726">
    <property type="entry name" value="Immunoglobulin"/>
    <property type="match status" value="1"/>
</dbReference>
<feature type="domain" description="Ig-like" evidence="1">
    <location>
        <begin position="14"/>
        <end position="100"/>
    </location>
</feature>
<name>A0A3Q2TYL9_FUNHE</name>
<dbReference type="Proteomes" id="UP000265000">
    <property type="component" value="Unplaced"/>
</dbReference>
<dbReference type="InterPro" id="IPR036179">
    <property type="entry name" value="Ig-like_dom_sf"/>
</dbReference>
<evidence type="ECO:0000313" key="3">
    <source>
        <dbReference type="Proteomes" id="UP000265000"/>
    </source>
</evidence>
<reference evidence="2" key="2">
    <citation type="submission" date="2025-09" db="UniProtKB">
        <authorList>
            <consortium name="Ensembl"/>
        </authorList>
    </citation>
    <scope>IDENTIFICATION</scope>
</reference>
<dbReference type="PROSITE" id="PS50835">
    <property type="entry name" value="IG_LIKE"/>
    <property type="match status" value="1"/>
</dbReference>
<dbReference type="Gene3D" id="2.60.40.10">
    <property type="entry name" value="Immunoglobulins"/>
    <property type="match status" value="1"/>
</dbReference>
<sequence>PSTAVFFSGVLPKPNITVQPAGLVSWGQTASITCLITNGLKGSFNFTKTPGPFSLNVISSTNTATFQIPQVLSFEDEGVYQCKFQSTISGTDFSDQAHLNLTGNYSSFSLNTVDLFRYSRGSMENLTASKVKAASGFFSGVTLKEAEYTCTPRFLDFYLRKSA</sequence>
<keyword evidence="3" id="KW-1185">Reference proteome</keyword>
<accession>A0A3Q2TYL9</accession>
<dbReference type="GeneTree" id="ENSGT01030000234785"/>
<dbReference type="STRING" id="8078.ENSFHEP00000022070"/>
<dbReference type="AlphaFoldDB" id="A0A3Q2TYL9"/>
<dbReference type="Pfam" id="PF13927">
    <property type="entry name" value="Ig_3"/>
    <property type="match status" value="1"/>
</dbReference>